<dbReference type="Pfam" id="PF21056">
    <property type="entry name" value="ZSWIM1-3_RNaseH-like"/>
    <property type="match status" value="1"/>
</dbReference>
<keyword evidence="3" id="KW-1185">Reference proteome</keyword>
<sequence length="471" mass="54070">MQPSPQFGNGFPGLFQLPTFSWEATFDSWHECQSAIQSFCDSTFQPFRIRDSSLVGSRCTNTSLKYQMVLLKCTHGGVARSRGSGIRPRQNYRYLGCNAFIKFAAKRDIGRDDFVLRCVEQYTGHSHECCKEAYDMLSENRKVSDPQTIKDAAIMLKTKGNKKLIRDELASRTGKRIIMKGIHNLNARLNLDPPGCDDDSRTLLEQFTSQAGNVADIITDENDEVVFICIQTAFQRDMMQAYPEVLLVDATHKTNRNGYQMLGIMGHTSLGSGFPFFVALNSSSTKENLTAVLKSFKEHNPSWTHSVFGVIDKDFVEEDVLTATMPDVFWSLCQFHVVKFVATHVTEEKFGLDRSTRSSVKNVFRLLVHSQDSEEYDRNRRGLLHVLDDDEDHPFYRYFVDNWDSCRERWCSAFRDVCLNMGNTTNNRLESAWGDLKTFLESRCTMFQCLQKLLAYLRYVEDQFSLRSLRL</sequence>
<dbReference type="InterPro" id="IPR048324">
    <property type="entry name" value="ZSWIM1-3_RNaseH-like"/>
</dbReference>
<proteinExistence type="predicted"/>
<organism evidence="2 3">
    <name type="scientific">Plasmodiophora brassicae</name>
    <name type="common">Clubroot disease agent</name>
    <dbReference type="NCBI Taxonomy" id="37360"/>
    <lineage>
        <taxon>Eukaryota</taxon>
        <taxon>Sar</taxon>
        <taxon>Rhizaria</taxon>
        <taxon>Endomyxa</taxon>
        <taxon>Phytomyxea</taxon>
        <taxon>Plasmodiophorida</taxon>
        <taxon>Plasmodiophoridae</taxon>
        <taxon>Plasmodiophora</taxon>
    </lineage>
</organism>
<dbReference type="STRING" id="37360.A0A0G4IJ94"/>
<dbReference type="AlphaFoldDB" id="A0A0G4IJ94"/>
<dbReference type="OrthoDB" id="127160at2759"/>
<dbReference type="PANTHER" id="PTHR31569:SF4">
    <property type="entry name" value="SWIM-TYPE DOMAIN-CONTAINING PROTEIN"/>
    <property type="match status" value="1"/>
</dbReference>
<feature type="domain" description="ZSWIM1/3 RNaseH-like" evidence="1">
    <location>
        <begin position="206"/>
        <end position="328"/>
    </location>
</feature>
<protein>
    <recommendedName>
        <fullName evidence="1">ZSWIM1/3 RNaseH-like domain-containing protein</fullName>
    </recommendedName>
</protein>
<name>A0A0G4IJ94_PLABS</name>
<dbReference type="OMA" id="AENIVEC"/>
<accession>A0A0G4IJ94</accession>
<gene>
    <name evidence="2" type="ORF">PBRA_003918</name>
</gene>
<evidence type="ECO:0000313" key="3">
    <source>
        <dbReference type="Proteomes" id="UP000039324"/>
    </source>
</evidence>
<evidence type="ECO:0000313" key="2">
    <source>
        <dbReference type="EMBL" id="CEO95152.1"/>
    </source>
</evidence>
<reference evidence="2 3" key="1">
    <citation type="submission" date="2015-02" db="EMBL/GenBank/DDBJ databases">
        <authorList>
            <person name="Chooi Y.-H."/>
        </authorList>
    </citation>
    <scope>NUCLEOTIDE SEQUENCE [LARGE SCALE GENOMIC DNA]</scope>
    <source>
        <strain evidence="2">E3</strain>
    </source>
</reference>
<dbReference type="Proteomes" id="UP000039324">
    <property type="component" value="Unassembled WGS sequence"/>
</dbReference>
<dbReference type="InterPro" id="IPR052579">
    <property type="entry name" value="Zinc_finger_SWIM"/>
</dbReference>
<evidence type="ECO:0000259" key="1">
    <source>
        <dbReference type="Pfam" id="PF21056"/>
    </source>
</evidence>
<dbReference type="EMBL" id="CDSF01000013">
    <property type="protein sequence ID" value="CEO95152.1"/>
    <property type="molecule type" value="Genomic_DNA"/>
</dbReference>
<dbReference type="PANTHER" id="PTHR31569">
    <property type="entry name" value="SWIM-TYPE DOMAIN-CONTAINING PROTEIN"/>
    <property type="match status" value="1"/>
</dbReference>